<feature type="region of interest" description="Disordered" evidence="1">
    <location>
        <begin position="36"/>
        <end position="65"/>
    </location>
</feature>
<name>A0A8J4QES5_9ROSI</name>
<dbReference type="AlphaFoldDB" id="A0A8J4QES5"/>
<feature type="compositionally biased region" description="Basic residues" evidence="1">
    <location>
        <begin position="44"/>
        <end position="60"/>
    </location>
</feature>
<sequence>MKSQKEQEDFKWEEESRFFEAQSKLLKGCQQEQGTIGKNFSHPIKNKRISNGKKGGKKKAVPAGNKGRLVKTSHILGKFSFTEEITVKSAGVAAMNIVSKKLKKKH</sequence>
<evidence type="ECO:0000313" key="3">
    <source>
        <dbReference type="Proteomes" id="UP000737018"/>
    </source>
</evidence>
<keyword evidence="3" id="KW-1185">Reference proteome</keyword>
<gene>
    <name evidence="2" type="ORF">CMV_024469</name>
</gene>
<comment type="caution">
    <text evidence="2">The sequence shown here is derived from an EMBL/GenBank/DDBJ whole genome shotgun (WGS) entry which is preliminary data.</text>
</comment>
<evidence type="ECO:0000313" key="2">
    <source>
        <dbReference type="EMBL" id="KAF3949686.1"/>
    </source>
</evidence>
<organism evidence="2 3">
    <name type="scientific">Castanea mollissima</name>
    <name type="common">Chinese chestnut</name>
    <dbReference type="NCBI Taxonomy" id="60419"/>
    <lineage>
        <taxon>Eukaryota</taxon>
        <taxon>Viridiplantae</taxon>
        <taxon>Streptophyta</taxon>
        <taxon>Embryophyta</taxon>
        <taxon>Tracheophyta</taxon>
        <taxon>Spermatophyta</taxon>
        <taxon>Magnoliopsida</taxon>
        <taxon>eudicotyledons</taxon>
        <taxon>Gunneridae</taxon>
        <taxon>Pentapetalae</taxon>
        <taxon>rosids</taxon>
        <taxon>fabids</taxon>
        <taxon>Fagales</taxon>
        <taxon>Fagaceae</taxon>
        <taxon>Castanea</taxon>
    </lineage>
</organism>
<protein>
    <submittedName>
        <fullName evidence="2">Uncharacterized protein</fullName>
    </submittedName>
</protein>
<accession>A0A8J4QES5</accession>
<reference evidence="2" key="1">
    <citation type="submission" date="2020-03" db="EMBL/GenBank/DDBJ databases">
        <title>Castanea mollissima Vanexum genome sequencing.</title>
        <authorList>
            <person name="Staton M."/>
        </authorList>
    </citation>
    <scope>NUCLEOTIDE SEQUENCE</scope>
    <source>
        <tissue evidence="2">Leaf</tissue>
    </source>
</reference>
<dbReference type="EMBL" id="JRKL02005927">
    <property type="protein sequence ID" value="KAF3949686.1"/>
    <property type="molecule type" value="Genomic_DNA"/>
</dbReference>
<evidence type="ECO:0000256" key="1">
    <source>
        <dbReference type="SAM" id="MobiDB-lite"/>
    </source>
</evidence>
<proteinExistence type="predicted"/>
<dbReference type="Proteomes" id="UP000737018">
    <property type="component" value="Unassembled WGS sequence"/>
</dbReference>